<dbReference type="VEuPathDB" id="VectorBase:AATE006227"/>
<feature type="compositionally biased region" description="Acidic residues" evidence="1">
    <location>
        <begin position="124"/>
        <end position="136"/>
    </location>
</feature>
<feature type="compositionally biased region" description="Acidic residues" evidence="1">
    <location>
        <begin position="149"/>
        <end position="160"/>
    </location>
</feature>
<sequence>MEYKITISRSTQTQTAAHRGALGTEPQNIMHQKTHSVLLAAIPAAIRPVDRKDLFLVRRPPASRVFEWRTALDTSSGGKLKPAGCGVPVNRAGSSSSSSPFPGTVLMVLVLILYPELPPFTVVPEEEEEEEEEEDADREKGGLPKDPEPAPEADAPEEEPICLCLSV</sequence>
<feature type="region of interest" description="Disordered" evidence="1">
    <location>
        <begin position="123"/>
        <end position="167"/>
    </location>
</feature>
<evidence type="ECO:0000256" key="1">
    <source>
        <dbReference type="SAM" id="MobiDB-lite"/>
    </source>
</evidence>
<organism evidence="2">
    <name type="scientific">Anopheles atroparvus</name>
    <name type="common">European mosquito</name>
    <dbReference type="NCBI Taxonomy" id="41427"/>
    <lineage>
        <taxon>Eukaryota</taxon>
        <taxon>Metazoa</taxon>
        <taxon>Ecdysozoa</taxon>
        <taxon>Arthropoda</taxon>
        <taxon>Hexapoda</taxon>
        <taxon>Insecta</taxon>
        <taxon>Pterygota</taxon>
        <taxon>Neoptera</taxon>
        <taxon>Endopterygota</taxon>
        <taxon>Diptera</taxon>
        <taxon>Nematocera</taxon>
        <taxon>Culicoidea</taxon>
        <taxon>Culicidae</taxon>
        <taxon>Anophelinae</taxon>
        <taxon>Anopheles</taxon>
    </lineage>
</organism>
<evidence type="ECO:0000313" key="2">
    <source>
        <dbReference type="EnsemblMetazoa" id="AATE006227-PA.1"/>
    </source>
</evidence>
<protein>
    <submittedName>
        <fullName evidence="2">Uncharacterized protein</fullName>
    </submittedName>
</protein>
<accession>A0A182IVE3</accession>
<feature type="compositionally biased region" description="Basic and acidic residues" evidence="1">
    <location>
        <begin position="137"/>
        <end position="148"/>
    </location>
</feature>
<proteinExistence type="predicted"/>
<name>A0A182IVE3_ANOAO</name>
<reference evidence="2" key="1">
    <citation type="submission" date="2022-08" db="UniProtKB">
        <authorList>
            <consortium name="EnsemblMetazoa"/>
        </authorList>
    </citation>
    <scope>IDENTIFICATION</scope>
    <source>
        <strain evidence="2">EBRO</strain>
    </source>
</reference>
<dbReference type="EnsemblMetazoa" id="AATE006227-RA">
    <property type="protein sequence ID" value="AATE006227-PA.1"/>
    <property type="gene ID" value="AATE006227"/>
</dbReference>
<dbReference type="AlphaFoldDB" id="A0A182IVE3"/>